<evidence type="ECO:0000259" key="7">
    <source>
        <dbReference type="Pfam" id="PF17827"/>
    </source>
</evidence>
<dbReference type="EC" id="2.1.1.297" evidence="5"/>
<dbReference type="Gene3D" id="1.10.8.10">
    <property type="entry name" value="DNA helicase RuvA subunit, C-terminal domain"/>
    <property type="match status" value="1"/>
</dbReference>
<organism evidence="8 9">
    <name type="scientific">Secundilactobacillus mixtipabuli</name>
    <dbReference type="NCBI Taxonomy" id="1435342"/>
    <lineage>
        <taxon>Bacteria</taxon>
        <taxon>Bacillati</taxon>
        <taxon>Bacillota</taxon>
        <taxon>Bacilli</taxon>
        <taxon>Lactobacillales</taxon>
        <taxon>Lactobacillaceae</taxon>
        <taxon>Secundilactobacillus</taxon>
    </lineage>
</organism>
<comment type="similarity">
    <text evidence="5">Belongs to the protein N5-glutamine methyltransferase family. PrmC subfamily.</text>
</comment>
<evidence type="ECO:0000256" key="2">
    <source>
        <dbReference type="ARBA" id="ARBA00022679"/>
    </source>
</evidence>
<dbReference type="EMBL" id="BCMF01000019">
    <property type="protein sequence ID" value="GAX00342.1"/>
    <property type="molecule type" value="Genomic_DNA"/>
</dbReference>
<comment type="function">
    <text evidence="5">Methylates the class 1 translation termination release factors RF1/PrfA and RF2/PrfB on the glutamine residue of the universally conserved GGQ motif.</text>
</comment>
<dbReference type="AlphaFoldDB" id="A0A1Z5IFH3"/>
<evidence type="ECO:0000256" key="5">
    <source>
        <dbReference type="HAMAP-Rule" id="MF_02126"/>
    </source>
</evidence>
<dbReference type="NCBIfam" id="TIGR03534">
    <property type="entry name" value="RF_mod_PrmC"/>
    <property type="match status" value="1"/>
</dbReference>
<dbReference type="RefSeq" id="WP_089110105.1">
    <property type="nucleotide sequence ID" value="NZ_BCMF01000019.1"/>
</dbReference>
<keyword evidence="9" id="KW-1185">Reference proteome</keyword>
<dbReference type="Gene3D" id="3.40.50.150">
    <property type="entry name" value="Vaccinia Virus protein VP39"/>
    <property type="match status" value="1"/>
</dbReference>
<dbReference type="InterPro" id="IPR019874">
    <property type="entry name" value="RF_methyltr_PrmC"/>
</dbReference>
<comment type="caution">
    <text evidence="5">Lacks conserved residue(s) required for the propagation of feature annotation.</text>
</comment>
<dbReference type="PANTHER" id="PTHR18895">
    <property type="entry name" value="HEMK METHYLTRANSFERASE"/>
    <property type="match status" value="1"/>
</dbReference>
<dbReference type="InterPro" id="IPR002052">
    <property type="entry name" value="DNA_methylase_N6_adenine_CS"/>
</dbReference>
<dbReference type="InterPro" id="IPR004556">
    <property type="entry name" value="HemK-like"/>
</dbReference>
<reference evidence="8 9" key="1">
    <citation type="submission" date="2015-11" db="EMBL/GenBank/DDBJ databases">
        <title>Draft genome sequences of new species of the genus Lactobacillus isolated from orchardgrass silage.</title>
        <authorList>
            <person name="Tohno M."/>
            <person name="Tanizawa Y."/>
            <person name="Arita M."/>
        </authorList>
    </citation>
    <scope>NUCLEOTIDE SEQUENCE [LARGE SCALE GENOMIC DNA]</scope>
    <source>
        <strain evidence="8 9">IWT30</strain>
    </source>
</reference>
<dbReference type="CDD" id="cd02440">
    <property type="entry name" value="AdoMet_MTases"/>
    <property type="match status" value="1"/>
</dbReference>
<keyword evidence="3 5" id="KW-0949">S-adenosyl-L-methionine</keyword>
<sequence>MANRTYYEALKWASLFVQKNRLDESAATYLLQELSHLDQTHLLIKYRQPIPTALDQQYVDAIQQYVAGVPPQYIIGTAPFYGERFVVNPNVLIPRQETEELVEWVLSEHANAQLSVLDVGTGSGAIGLTLKKQRAEWQITLTDLSQAALAVAKENADRLNVDVTLVQGNLLMPVAGSRFDVIVSNPPYISHAEEDEMDADVLASEPSMALFADHQGLAIYEQLADQLKQGVVTANEVFLEIGFHQGSAVKQIFNAAFPKAQVIVRQDMSGHDRMVQVKLG</sequence>
<evidence type="ECO:0000313" key="9">
    <source>
        <dbReference type="Proteomes" id="UP000198374"/>
    </source>
</evidence>
<feature type="binding site" evidence="5">
    <location>
        <position position="185"/>
    </location>
    <ligand>
        <name>S-adenosyl-L-methionine</name>
        <dbReference type="ChEBI" id="CHEBI:59789"/>
    </ligand>
</feature>
<dbReference type="PROSITE" id="PS00092">
    <property type="entry name" value="N6_MTASE"/>
    <property type="match status" value="1"/>
</dbReference>
<gene>
    <name evidence="5" type="primary">prmC</name>
    <name evidence="8" type="ORF">IWT30_02328</name>
</gene>
<proteinExistence type="inferred from homology"/>
<evidence type="ECO:0000259" key="6">
    <source>
        <dbReference type="Pfam" id="PF05175"/>
    </source>
</evidence>
<dbReference type="Pfam" id="PF05175">
    <property type="entry name" value="MTS"/>
    <property type="match status" value="1"/>
</dbReference>
<protein>
    <recommendedName>
        <fullName evidence="5">Release factor glutamine methyltransferase</fullName>
        <shortName evidence="5">RF MTase</shortName>
        <ecNumber evidence="5">2.1.1.297</ecNumber>
    </recommendedName>
    <alternativeName>
        <fullName evidence="5">N5-glutamine methyltransferase PrmC</fullName>
    </alternativeName>
    <alternativeName>
        <fullName evidence="5">Protein-(glutamine-N5) MTase PrmC</fullName>
    </alternativeName>
    <alternativeName>
        <fullName evidence="5">Protein-glutamine N-methyltransferase PrmC</fullName>
    </alternativeName>
</protein>
<name>A0A1Z5IFH3_9LACO</name>
<comment type="catalytic activity">
    <reaction evidence="4 5">
        <text>L-glutaminyl-[peptide chain release factor] + S-adenosyl-L-methionine = N(5)-methyl-L-glutaminyl-[peptide chain release factor] + S-adenosyl-L-homocysteine + H(+)</text>
        <dbReference type="Rhea" id="RHEA:42896"/>
        <dbReference type="Rhea" id="RHEA-COMP:10271"/>
        <dbReference type="Rhea" id="RHEA-COMP:10272"/>
        <dbReference type="ChEBI" id="CHEBI:15378"/>
        <dbReference type="ChEBI" id="CHEBI:30011"/>
        <dbReference type="ChEBI" id="CHEBI:57856"/>
        <dbReference type="ChEBI" id="CHEBI:59789"/>
        <dbReference type="ChEBI" id="CHEBI:61891"/>
        <dbReference type="EC" id="2.1.1.297"/>
    </reaction>
</comment>
<feature type="domain" description="Methyltransferase small" evidence="6">
    <location>
        <begin position="112"/>
        <end position="196"/>
    </location>
</feature>
<feature type="binding site" evidence="5">
    <location>
        <begin position="185"/>
        <end position="188"/>
    </location>
    <ligand>
        <name>substrate</name>
    </ligand>
</feature>
<feature type="domain" description="Release factor glutamine methyltransferase N-terminal" evidence="7">
    <location>
        <begin position="8"/>
        <end position="76"/>
    </location>
</feature>
<dbReference type="PANTHER" id="PTHR18895:SF74">
    <property type="entry name" value="MTRF1L RELEASE FACTOR GLUTAMINE METHYLTRANSFERASE"/>
    <property type="match status" value="1"/>
</dbReference>
<dbReference type="InterPro" id="IPR007848">
    <property type="entry name" value="Small_mtfrase_dom"/>
</dbReference>
<evidence type="ECO:0000256" key="3">
    <source>
        <dbReference type="ARBA" id="ARBA00022691"/>
    </source>
</evidence>
<dbReference type="InterPro" id="IPR050320">
    <property type="entry name" value="N5-glutamine_MTase"/>
</dbReference>
<keyword evidence="2 5" id="KW-0808">Transferase</keyword>
<dbReference type="Proteomes" id="UP000198374">
    <property type="component" value="Unassembled WGS sequence"/>
</dbReference>
<accession>A0A1Z5IFH3</accession>
<feature type="binding site" evidence="5">
    <location>
        <position position="143"/>
    </location>
    <ligand>
        <name>S-adenosyl-L-methionine</name>
        <dbReference type="ChEBI" id="CHEBI:59789"/>
    </ligand>
</feature>
<evidence type="ECO:0000256" key="4">
    <source>
        <dbReference type="ARBA" id="ARBA00048391"/>
    </source>
</evidence>
<dbReference type="SUPFAM" id="SSF53335">
    <property type="entry name" value="S-adenosyl-L-methionine-dependent methyltransferases"/>
    <property type="match status" value="1"/>
</dbReference>
<dbReference type="GO" id="GO:0102559">
    <property type="term" value="F:peptide chain release factor N(5)-glutamine methyltransferase activity"/>
    <property type="evidence" value="ECO:0007669"/>
    <property type="project" value="UniProtKB-EC"/>
</dbReference>
<dbReference type="InterPro" id="IPR029063">
    <property type="entry name" value="SAM-dependent_MTases_sf"/>
</dbReference>
<dbReference type="Pfam" id="PF17827">
    <property type="entry name" value="PrmC_N"/>
    <property type="match status" value="1"/>
</dbReference>
<evidence type="ECO:0000256" key="1">
    <source>
        <dbReference type="ARBA" id="ARBA00022603"/>
    </source>
</evidence>
<dbReference type="NCBIfam" id="TIGR00536">
    <property type="entry name" value="hemK_fam"/>
    <property type="match status" value="1"/>
</dbReference>
<feature type="binding site" evidence="5">
    <location>
        <begin position="120"/>
        <end position="124"/>
    </location>
    <ligand>
        <name>S-adenosyl-L-methionine</name>
        <dbReference type="ChEBI" id="CHEBI:59789"/>
    </ligand>
</feature>
<dbReference type="HAMAP" id="MF_02126">
    <property type="entry name" value="RF_methyltr_PrmC"/>
    <property type="match status" value="1"/>
</dbReference>
<comment type="caution">
    <text evidence="8">The sequence shown here is derived from an EMBL/GenBank/DDBJ whole genome shotgun (WGS) entry which is preliminary data.</text>
</comment>
<keyword evidence="1 5" id="KW-0489">Methyltransferase</keyword>
<evidence type="ECO:0000313" key="8">
    <source>
        <dbReference type="EMBL" id="GAX00342.1"/>
    </source>
</evidence>
<dbReference type="GO" id="GO:0003676">
    <property type="term" value="F:nucleic acid binding"/>
    <property type="evidence" value="ECO:0007669"/>
    <property type="project" value="InterPro"/>
</dbReference>
<dbReference type="OrthoDB" id="9800643at2"/>
<dbReference type="GO" id="GO:0032259">
    <property type="term" value="P:methylation"/>
    <property type="evidence" value="ECO:0007669"/>
    <property type="project" value="UniProtKB-KW"/>
</dbReference>
<dbReference type="InterPro" id="IPR040758">
    <property type="entry name" value="PrmC_N"/>
</dbReference>